<evidence type="ECO:0000259" key="5">
    <source>
        <dbReference type="Pfam" id="PF14881"/>
    </source>
</evidence>
<dbReference type="Pfam" id="PF10644">
    <property type="entry name" value="Misat_Tub_SegII"/>
    <property type="match status" value="1"/>
</dbReference>
<dbReference type="GO" id="GO:0007005">
    <property type="term" value="P:mitochondrion organization"/>
    <property type="evidence" value="ECO:0007669"/>
    <property type="project" value="InterPro"/>
</dbReference>
<evidence type="ECO:0000259" key="4">
    <source>
        <dbReference type="Pfam" id="PF10644"/>
    </source>
</evidence>
<name>A0A7R9PMC0_TIMGE</name>
<dbReference type="InterPro" id="IPR049942">
    <property type="entry name" value="DML1/Misato"/>
</dbReference>
<comment type="similarity">
    <text evidence="2">Belongs to the misato family.</text>
</comment>
<dbReference type="GO" id="GO:0005739">
    <property type="term" value="C:mitochondrion"/>
    <property type="evidence" value="ECO:0007669"/>
    <property type="project" value="UniProtKB-SubCell"/>
</dbReference>
<feature type="domain" description="Misato Segment II tubulin-like" evidence="4">
    <location>
        <begin position="66"/>
        <end position="155"/>
    </location>
</feature>
<dbReference type="Pfam" id="PF14881">
    <property type="entry name" value="Tubulin_3"/>
    <property type="match status" value="1"/>
</dbReference>
<dbReference type="InterPro" id="IPR019605">
    <property type="entry name" value="Misato_II_tubulin-like"/>
</dbReference>
<dbReference type="InterPro" id="IPR029209">
    <property type="entry name" value="DML1/Misato_tubulin"/>
</dbReference>
<evidence type="ECO:0000256" key="3">
    <source>
        <dbReference type="ARBA" id="ARBA00023128"/>
    </source>
</evidence>
<evidence type="ECO:0000256" key="2">
    <source>
        <dbReference type="ARBA" id="ARBA00008507"/>
    </source>
</evidence>
<dbReference type="Gene3D" id="3.40.50.1440">
    <property type="entry name" value="Tubulin/FtsZ, GTPase domain"/>
    <property type="match status" value="1"/>
</dbReference>
<evidence type="ECO:0000313" key="6">
    <source>
        <dbReference type="EMBL" id="CAD7596547.1"/>
    </source>
</evidence>
<proteinExistence type="inferred from homology"/>
<keyword evidence="3" id="KW-0496">Mitochondrion</keyword>
<protein>
    <submittedName>
        <fullName evidence="6">Uncharacterized protein</fullName>
    </submittedName>
</protein>
<gene>
    <name evidence="6" type="ORF">TGEB3V08_LOCUS6444</name>
</gene>
<sequence length="289" mass="32806">MPTSVNTTSLPLAANTVMDVGNIKVSNLVYSKLITKRNCTILASGGQSNDGQLRLKLKGQPIDKLESSFVYNSDTPSEINHDVLFREGLTPSGYVTYTPRLLLVDLKGSLGHLPEKGELYEQPLANPEIVPWPREKVEVLTEPTTTKNEFLQDIDEENVMDQDDGHTSKTVVQDALKVYKLENVVKVWADYLRQRFHPRTVSIVNKYEHANDSQPFNNYKLGANLWNTEQFEEDFTDKIRNLVEECDNMQLGHSVETVGKWLNSATPMVSRRKWPNDATLMVRLEEAIK</sequence>
<dbReference type="AlphaFoldDB" id="A0A7R9PMC0"/>
<dbReference type="InterPro" id="IPR036525">
    <property type="entry name" value="Tubulin/FtsZ_GTPase_sf"/>
</dbReference>
<dbReference type="SUPFAM" id="SSF52490">
    <property type="entry name" value="Tubulin nucleotide-binding domain-like"/>
    <property type="match status" value="1"/>
</dbReference>
<dbReference type="PANTHER" id="PTHR13391:SF0">
    <property type="entry name" value="PROTEIN MISATO HOMOLOG 1"/>
    <property type="match status" value="1"/>
</dbReference>
<accession>A0A7R9PMC0</accession>
<dbReference type="PANTHER" id="PTHR13391">
    <property type="entry name" value="MITOCHONDRIAL DISTRIBUTION REGULATOR MISATO"/>
    <property type="match status" value="1"/>
</dbReference>
<feature type="domain" description="DML1/Misato tubulin" evidence="5">
    <location>
        <begin position="183"/>
        <end position="250"/>
    </location>
</feature>
<comment type="subcellular location">
    <subcellularLocation>
        <location evidence="1">Mitochondrion</location>
    </subcellularLocation>
</comment>
<evidence type="ECO:0000256" key="1">
    <source>
        <dbReference type="ARBA" id="ARBA00004173"/>
    </source>
</evidence>
<organism evidence="6">
    <name type="scientific">Timema genevievae</name>
    <name type="common">Walking stick</name>
    <dbReference type="NCBI Taxonomy" id="629358"/>
    <lineage>
        <taxon>Eukaryota</taxon>
        <taxon>Metazoa</taxon>
        <taxon>Ecdysozoa</taxon>
        <taxon>Arthropoda</taxon>
        <taxon>Hexapoda</taxon>
        <taxon>Insecta</taxon>
        <taxon>Pterygota</taxon>
        <taxon>Neoptera</taxon>
        <taxon>Polyneoptera</taxon>
        <taxon>Phasmatodea</taxon>
        <taxon>Timematodea</taxon>
        <taxon>Timematoidea</taxon>
        <taxon>Timematidae</taxon>
        <taxon>Timema</taxon>
    </lineage>
</organism>
<reference evidence="6" key="1">
    <citation type="submission" date="2020-11" db="EMBL/GenBank/DDBJ databases">
        <authorList>
            <person name="Tran Van P."/>
        </authorList>
    </citation>
    <scope>NUCLEOTIDE SEQUENCE</scope>
</reference>
<dbReference type="EMBL" id="OE841630">
    <property type="protein sequence ID" value="CAD7596547.1"/>
    <property type="molecule type" value="Genomic_DNA"/>
</dbReference>